<dbReference type="PANTHER" id="PTHR46003">
    <property type="entry name" value="HOST CELL FACTOR"/>
    <property type="match status" value="1"/>
</dbReference>
<keyword evidence="8" id="KW-1185">Reference proteome</keyword>
<proteinExistence type="predicted"/>
<dbReference type="Pfam" id="PF13854">
    <property type="entry name" value="Kelch_HCF"/>
    <property type="match status" value="1"/>
</dbReference>
<evidence type="ECO:0000256" key="2">
    <source>
        <dbReference type="ARBA" id="ARBA00022441"/>
    </source>
</evidence>
<dbReference type="GO" id="GO:0005634">
    <property type="term" value="C:nucleus"/>
    <property type="evidence" value="ECO:0007669"/>
    <property type="project" value="UniProtKB-SubCell"/>
</dbReference>
<dbReference type="InterPro" id="IPR059124">
    <property type="entry name" value="Kelch_HCF"/>
</dbReference>
<organism evidence="7 8">
    <name type="scientific">Hypothenemus hampei</name>
    <name type="common">Coffee berry borer</name>
    <dbReference type="NCBI Taxonomy" id="57062"/>
    <lineage>
        <taxon>Eukaryota</taxon>
        <taxon>Metazoa</taxon>
        <taxon>Ecdysozoa</taxon>
        <taxon>Arthropoda</taxon>
        <taxon>Hexapoda</taxon>
        <taxon>Insecta</taxon>
        <taxon>Pterygota</taxon>
        <taxon>Neoptera</taxon>
        <taxon>Endopterygota</taxon>
        <taxon>Coleoptera</taxon>
        <taxon>Polyphaga</taxon>
        <taxon>Cucujiformia</taxon>
        <taxon>Curculionidae</taxon>
        <taxon>Scolytinae</taxon>
        <taxon>Hypothenemus</taxon>
    </lineage>
</organism>
<gene>
    <name evidence="7" type="ORF">ABEB36_011050</name>
</gene>
<comment type="caution">
    <text evidence="7">The sequence shown here is derived from an EMBL/GenBank/DDBJ whole genome shotgun (WGS) entry which is preliminary data.</text>
</comment>
<dbReference type="InterPro" id="IPR036116">
    <property type="entry name" value="FN3_sf"/>
</dbReference>
<dbReference type="Proteomes" id="UP001566132">
    <property type="component" value="Unassembled WGS sequence"/>
</dbReference>
<keyword evidence="3" id="KW-0597">Phosphoprotein</keyword>
<dbReference type="SUPFAM" id="SSF49265">
    <property type="entry name" value="Fibronectin type III"/>
    <property type="match status" value="1"/>
</dbReference>
<dbReference type="SUPFAM" id="SSF117281">
    <property type="entry name" value="Kelch motif"/>
    <property type="match status" value="1"/>
</dbReference>
<keyword evidence="2" id="KW-0880">Kelch repeat</keyword>
<feature type="domain" description="Fibronectin type-III" evidence="6">
    <location>
        <begin position="582"/>
        <end position="693"/>
    </location>
</feature>
<evidence type="ECO:0000313" key="7">
    <source>
        <dbReference type="EMBL" id="KAL1492875.1"/>
    </source>
</evidence>
<reference evidence="7 8" key="1">
    <citation type="submission" date="2024-05" db="EMBL/GenBank/DDBJ databases">
        <title>Genetic variation in Jamaican populations of the coffee berry borer (Hypothenemus hampei).</title>
        <authorList>
            <person name="Errbii M."/>
            <person name="Myrie A."/>
        </authorList>
    </citation>
    <scope>NUCLEOTIDE SEQUENCE [LARGE SCALE GENOMIC DNA]</scope>
    <source>
        <strain evidence="7">JA-Hopewell-2020-01-JO</strain>
        <tissue evidence="7">Whole body</tissue>
    </source>
</reference>
<dbReference type="PANTHER" id="PTHR46003:SF1">
    <property type="entry name" value="HOST CELL FACTOR"/>
    <property type="match status" value="1"/>
</dbReference>
<evidence type="ECO:0000259" key="6">
    <source>
        <dbReference type="PROSITE" id="PS50853"/>
    </source>
</evidence>
<name>A0ABD1EE87_HYPHA</name>
<evidence type="ECO:0000256" key="1">
    <source>
        <dbReference type="ARBA" id="ARBA00004123"/>
    </source>
</evidence>
<dbReference type="Gene3D" id="6.10.250.2590">
    <property type="match status" value="1"/>
</dbReference>
<dbReference type="FunFam" id="2.120.10.80:FF:000015">
    <property type="entry name" value="host cell factor 1 isoform X1"/>
    <property type="match status" value="1"/>
</dbReference>
<evidence type="ECO:0000256" key="4">
    <source>
        <dbReference type="ARBA" id="ARBA00022737"/>
    </source>
</evidence>
<keyword evidence="4" id="KW-0677">Repeat</keyword>
<dbReference type="Gene3D" id="2.60.40.10">
    <property type="entry name" value="Immunoglobulins"/>
    <property type="match status" value="1"/>
</dbReference>
<dbReference type="InterPro" id="IPR043536">
    <property type="entry name" value="HCF1/2"/>
</dbReference>
<accession>A0ABD1EE87</accession>
<protein>
    <recommendedName>
        <fullName evidence="6">Fibronectin type-III domain-containing protein</fullName>
    </recommendedName>
</protein>
<dbReference type="InterPro" id="IPR003961">
    <property type="entry name" value="FN3_dom"/>
</dbReference>
<dbReference type="InterPro" id="IPR015915">
    <property type="entry name" value="Kelch-typ_b-propeller"/>
</dbReference>
<keyword evidence="5" id="KW-0539">Nucleus</keyword>
<dbReference type="Gene3D" id="2.120.10.80">
    <property type="entry name" value="Kelch-type beta propeller"/>
    <property type="match status" value="2"/>
</dbReference>
<dbReference type="EMBL" id="JBDJPC010000008">
    <property type="protein sequence ID" value="KAL1492875.1"/>
    <property type="molecule type" value="Genomic_DNA"/>
</dbReference>
<evidence type="ECO:0000256" key="5">
    <source>
        <dbReference type="ARBA" id="ARBA00023242"/>
    </source>
</evidence>
<evidence type="ECO:0000256" key="3">
    <source>
        <dbReference type="ARBA" id="ARBA00022553"/>
    </source>
</evidence>
<dbReference type="PROSITE" id="PS50853">
    <property type="entry name" value="FN3"/>
    <property type="match status" value="1"/>
</dbReference>
<evidence type="ECO:0000313" key="8">
    <source>
        <dbReference type="Proteomes" id="UP001566132"/>
    </source>
</evidence>
<dbReference type="InterPro" id="IPR013783">
    <property type="entry name" value="Ig-like_fold"/>
</dbReference>
<comment type="subcellular location">
    <subcellularLocation>
        <location evidence="1">Nucleus</location>
    </subcellularLocation>
</comment>
<sequence>MAGEMLKWRLISNSEERQPKPRHGHRAVAVNDLMVVFGGGNEGIFNQLNVYNTATNQWFEPVKRGDIPPGYAACGFAVEGTRILLFGGMNIYEQYTNELYELEASIWEWKKICPLCPKTGPPPCPRLGHSFTIINSKVYLFGGLSRDSNDSEKNVPRYLNDLYTLDIKTNPMQWDIPFTHGLSPSPRESHTGVSYVDEKRSKSFLVIYGGMNGCRLGDIWFLDTDAMSWSKPVISGMAPLPRSFHTSTVIGNRMFVFGGWVPILTDEGELTTNGPQWQCTNTLLCLNLKTMSWNDLRINTSDKTGVPCARSGHCAVGFNTGLYIWSGRNRYRKLWEHQPFCNDMWFIEVEKPPAPSHISLVKTRTHSLEVKWTSIPSVQTYILQIQKCHLLPLKQQTNKTSASVQLPSVSLPQSKTEIILANLSKFGNLVQNKSTLQTISSQAENALVKILPSGSGNKVLTTLETPHPNMIKKSKTRRKPTLPKRTSKEISEKKKIVTRSNRRLKNIQTIADTQAVKVSMVMTNTMATSPLVAESPLQKIQRDKIIESKTNPISKELVIDLERLPENIIPTFKKCISEYPGTPSNIKIVKVNDEIHLSWKPPQSNSPEILEYFLYVAVKINKEIVGKELPELTFQLIYRGTRNQCVVRNVSLQAALRLAISKRTAIVFRIKAKNQTGYGPTIQIKWFQNTESQSKGTKRLSERSQTGIKKIKL</sequence>
<dbReference type="CDD" id="cd00063">
    <property type="entry name" value="FN3"/>
    <property type="match status" value="1"/>
</dbReference>
<dbReference type="AlphaFoldDB" id="A0ABD1EE87"/>
<dbReference type="GO" id="GO:0045893">
    <property type="term" value="P:positive regulation of DNA-templated transcription"/>
    <property type="evidence" value="ECO:0007669"/>
    <property type="project" value="UniProtKB-ARBA"/>
</dbReference>